<evidence type="ECO:0000313" key="2">
    <source>
        <dbReference type="Proteomes" id="UP000295157"/>
    </source>
</evidence>
<accession>A0A4R4NI54</accession>
<sequence>MSEASDHSEDLPAARTRERWLGRILREGAVPEVLDVLAERLSPTDLQTLLIEVSRRRAAAVTPARLLKAYEDNRFTRPSPLDAGELARLEAMVLRRLGRHAFTAVQLSPLCPLGTVSSVATADQNKVVTTVRTSEVVADVTNVLALECAVRRRDLLGADPRSRRRVRLGAVHRVVRAQAFGPGMAAHFSLLGLCTAGRDEGSFAFETAALTEQIGVHLDLLREARALGYEATKVRVSVTDLTGGRHRRALREKVLDRLAQEHPGTGFAFDDDRAAGRGYYGGVCFGIRAATPAGDDVDLGDGGSVTWTAGLLGNAKERLMISGIGLERLCAAFRPPD</sequence>
<reference evidence="1 2" key="1">
    <citation type="submission" date="2019-02" db="EMBL/GenBank/DDBJ databases">
        <title>Draft genome sequences of novel Actinobacteria.</title>
        <authorList>
            <person name="Sahin N."/>
            <person name="Ay H."/>
            <person name="Saygin H."/>
        </authorList>
    </citation>
    <scope>NUCLEOTIDE SEQUENCE [LARGE SCALE GENOMIC DNA]</scope>
    <source>
        <strain evidence="1 2">KC201</strain>
    </source>
</reference>
<keyword evidence="2" id="KW-1185">Reference proteome</keyword>
<proteinExistence type="predicted"/>
<protein>
    <submittedName>
        <fullName evidence="1">Uncharacterized protein</fullName>
    </submittedName>
</protein>
<comment type="caution">
    <text evidence="1">The sequence shown here is derived from an EMBL/GenBank/DDBJ whole genome shotgun (WGS) entry which is preliminary data.</text>
</comment>
<gene>
    <name evidence="1" type="ORF">E1267_08530</name>
</gene>
<dbReference type="AlphaFoldDB" id="A0A4R4NI54"/>
<dbReference type="EMBL" id="SMJZ01000021">
    <property type="protein sequence ID" value="TDC09028.1"/>
    <property type="molecule type" value="Genomic_DNA"/>
</dbReference>
<dbReference type="OrthoDB" id="7942934at2"/>
<dbReference type="Proteomes" id="UP000295157">
    <property type="component" value="Unassembled WGS sequence"/>
</dbReference>
<dbReference type="RefSeq" id="WP_132331530.1">
    <property type="nucleotide sequence ID" value="NZ_SMJZ01000021.1"/>
</dbReference>
<evidence type="ECO:0000313" key="1">
    <source>
        <dbReference type="EMBL" id="TDC09028.1"/>
    </source>
</evidence>
<name>A0A4R4NI54_9ACTN</name>
<organism evidence="1 2">
    <name type="scientific">Nonomuraea longispora</name>
    <dbReference type="NCBI Taxonomy" id="1848320"/>
    <lineage>
        <taxon>Bacteria</taxon>
        <taxon>Bacillati</taxon>
        <taxon>Actinomycetota</taxon>
        <taxon>Actinomycetes</taxon>
        <taxon>Streptosporangiales</taxon>
        <taxon>Streptosporangiaceae</taxon>
        <taxon>Nonomuraea</taxon>
    </lineage>
</organism>